<evidence type="ECO:0000256" key="1">
    <source>
        <dbReference type="ARBA" id="ARBA00004651"/>
    </source>
</evidence>
<gene>
    <name evidence="8" type="ORF">GGR05_004390</name>
</gene>
<accession>A0A7W6FWC9</accession>
<comment type="caution">
    <text evidence="8">The sequence shown here is derived from an EMBL/GenBank/DDBJ whole genome shotgun (WGS) entry which is preliminary data.</text>
</comment>
<evidence type="ECO:0000256" key="2">
    <source>
        <dbReference type="ARBA" id="ARBA00022475"/>
    </source>
</evidence>
<dbReference type="InterPro" id="IPR020846">
    <property type="entry name" value="MFS_dom"/>
</dbReference>
<dbReference type="EMBL" id="JACIDO010000022">
    <property type="protein sequence ID" value="MBB3938219.1"/>
    <property type="molecule type" value="Genomic_DNA"/>
</dbReference>
<dbReference type="InterPro" id="IPR011701">
    <property type="entry name" value="MFS"/>
</dbReference>
<evidence type="ECO:0000256" key="4">
    <source>
        <dbReference type="ARBA" id="ARBA00022989"/>
    </source>
</evidence>
<evidence type="ECO:0000313" key="9">
    <source>
        <dbReference type="Proteomes" id="UP000531216"/>
    </source>
</evidence>
<feature type="transmembrane region" description="Helical" evidence="6">
    <location>
        <begin position="289"/>
        <end position="307"/>
    </location>
</feature>
<feature type="transmembrane region" description="Helical" evidence="6">
    <location>
        <begin position="92"/>
        <end position="111"/>
    </location>
</feature>
<organism evidence="8 9">
    <name type="scientific">Aureimonas phyllosphaerae</name>
    <dbReference type="NCBI Taxonomy" id="1166078"/>
    <lineage>
        <taxon>Bacteria</taxon>
        <taxon>Pseudomonadati</taxon>
        <taxon>Pseudomonadota</taxon>
        <taxon>Alphaproteobacteria</taxon>
        <taxon>Hyphomicrobiales</taxon>
        <taxon>Aurantimonadaceae</taxon>
        <taxon>Aureimonas</taxon>
    </lineage>
</organism>
<keyword evidence="4 6" id="KW-1133">Transmembrane helix</keyword>
<evidence type="ECO:0000313" key="8">
    <source>
        <dbReference type="EMBL" id="MBB3938219.1"/>
    </source>
</evidence>
<evidence type="ECO:0000256" key="3">
    <source>
        <dbReference type="ARBA" id="ARBA00022692"/>
    </source>
</evidence>
<keyword evidence="9" id="KW-1185">Reference proteome</keyword>
<dbReference type="CDD" id="cd17324">
    <property type="entry name" value="MFS_NepI_like"/>
    <property type="match status" value="1"/>
</dbReference>
<dbReference type="SUPFAM" id="SSF103473">
    <property type="entry name" value="MFS general substrate transporter"/>
    <property type="match status" value="1"/>
</dbReference>
<keyword evidence="2" id="KW-1003">Cell membrane</keyword>
<feature type="transmembrane region" description="Helical" evidence="6">
    <location>
        <begin position="222"/>
        <end position="245"/>
    </location>
</feature>
<dbReference type="InterPro" id="IPR050189">
    <property type="entry name" value="MFS_Efflux_Transporters"/>
</dbReference>
<dbReference type="PANTHER" id="PTHR43124:SF3">
    <property type="entry name" value="CHLORAMPHENICOL EFFLUX PUMP RV0191"/>
    <property type="match status" value="1"/>
</dbReference>
<feature type="transmembrane region" description="Helical" evidence="6">
    <location>
        <begin position="257"/>
        <end position="277"/>
    </location>
</feature>
<dbReference type="PROSITE" id="PS50850">
    <property type="entry name" value="MFS"/>
    <property type="match status" value="1"/>
</dbReference>
<feature type="domain" description="Major facilitator superfamily (MFS) profile" evidence="7">
    <location>
        <begin position="26"/>
        <end position="400"/>
    </location>
</feature>
<sequence>MSFHMLTRERIARSPDKPRDTSVPLMLLSLALGAFALGTAEFAAMSLLPSIRAGFGVDAPTAAHAVSLYAIGVVVGAPAIAIGFARMSRRMLLVLSIAIFAIGNIGSALAQSFEALLAFRFLSGLPHGAYLGVASLVAASMVSDEHRARAVSYVFLGLTTSVIFGVGIATALGQMFGWYIGFAIPGAIAVLTAIMILAFVPKDRPDPSASPLAEIKGLKDRGIWLTLATGAIGFAGYFAVFSFTSSILIEITMVEPLWVPALMTVYGIGMSLGTLVFGRLADRNLKMTLTAMLALNVVALGIFAFVASSLTGLVVTMLFIGAFSALGGVLQTRLMEVARNAQTSAAVLNHSAMNFANALGPWLAGLSISLGYGLPSAGLVAAGLSIGGLAIWLYGCWDDAGLLRKDAGVL</sequence>
<dbReference type="Gene3D" id="1.20.1250.20">
    <property type="entry name" value="MFS general substrate transporter like domains"/>
    <property type="match status" value="2"/>
</dbReference>
<feature type="transmembrane region" description="Helical" evidence="6">
    <location>
        <begin position="378"/>
        <end position="397"/>
    </location>
</feature>
<evidence type="ECO:0000256" key="6">
    <source>
        <dbReference type="SAM" id="Phobius"/>
    </source>
</evidence>
<dbReference type="Proteomes" id="UP000531216">
    <property type="component" value="Unassembled WGS sequence"/>
</dbReference>
<dbReference type="Pfam" id="PF07690">
    <property type="entry name" value="MFS_1"/>
    <property type="match status" value="1"/>
</dbReference>
<keyword evidence="5 6" id="KW-0472">Membrane</keyword>
<evidence type="ECO:0000259" key="7">
    <source>
        <dbReference type="PROSITE" id="PS50850"/>
    </source>
</evidence>
<dbReference type="GO" id="GO:0005886">
    <property type="term" value="C:plasma membrane"/>
    <property type="evidence" value="ECO:0007669"/>
    <property type="project" value="UniProtKB-SubCell"/>
</dbReference>
<feature type="transmembrane region" description="Helical" evidence="6">
    <location>
        <begin position="66"/>
        <end position="85"/>
    </location>
</feature>
<comment type="subcellular location">
    <subcellularLocation>
        <location evidence="1">Cell membrane</location>
        <topology evidence="1">Multi-pass membrane protein</topology>
    </subcellularLocation>
</comment>
<dbReference type="PANTHER" id="PTHR43124">
    <property type="entry name" value="PURINE EFFLUX PUMP PBUE"/>
    <property type="match status" value="1"/>
</dbReference>
<name>A0A7W6FWC9_9HYPH</name>
<dbReference type="GO" id="GO:0022857">
    <property type="term" value="F:transmembrane transporter activity"/>
    <property type="evidence" value="ECO:0007669"/>
    <property type="project" value="InterPro"/>
</dbReference>
<proteinExistence type="predicted"/>
<protein>
    <submittedName>
        <fullName evidence="8">DHA1 family inner membrane transport protein</fullName>
    </submittedName>
</protein>
<feature type="transmembrane region" description="Helical" evidence="6">
    <location>
        <begin position="117"/>
        <end position="138"/>
    </location>
</feature>
<dbReference type="OrthoDB" id="9788453at2"/>
<feature type="transmembrane region" description="Helical" evidence="6">
    <location>
        <begin position="178"/>
        <end position="201"/>
    </location>
</feature>
<dbReference type="AlphaFoldDB" id="A0A7W6FWC9"/>
<dbReference type="RefSeq" id="WP_090966775.1">
    <property type="nucleotide sequence ID" value="NZ_FOOA01000037.1"/>
</dbReference>
<evidence type="ECO:0000256" key="5">
    <source>
        <dbReference type="ARBA" id="ARBA00023136"/>
    </source>
</evidence>
<dbReference type="InterPro" id="IPR036259">
    <property type="entry name" value="MFS_trans_sf"/>
</dbReference>
<reference evidence="8 9" key="1">
    <citation type="submission" date="2020-08" db="EMBL/GenBank/DDBJ databases">
        <title>Genomic Encyclopedia of Type Strains, Phase IV (KMG-IV): sequencing the most valuable type-strain genomes for metagenomic binning, comparative biology and taxonomic classification.</title>
        <authorList>
            <person name="Goeker M."/>
        </authorList>
    </citation>
    <scope>NUCLEOTIDE SEQUENCE [LARGE SCALE GENOMIC DNA]</scope>
    <source>
        <strain evidence="8 9">DSM 25024</strain>
    </source>
</reference>
<keyword evidence="3 6" id="KW-0812">Transmembrane</keyword>
<feature type="transmembrane region" description="Helical" evidence="6">
    <location>
        <begin position="150"/>
        <end position="172"/>
    </location>
</feature>